<gene>
    <name evidence="4" type="ORF">NRE15_10555</name>
</gene>
<name>A0ABY5P3N2_9LACT</name>
<evidence type="ECO:0000256" key="2">
    <source>
        <dbReference type="ARBA" id="ARBA00023002"/>
    </source>
</evidence>
<accession>A0ABY5P3N2</accession>
<evidence type="ECO:0000256" key="1">
    <source>
        <dbReference type="ARBA" id="ARBA00022630"/>
    </source>
</evidence>
<dbReference type="InterPro" id="IPR013785">
    <property type="entry name" value="Aldolase_TIM"/>
</dbReference>
<keyword evidence="1" id="KW-0285">Flavoprotein</keyword>
<reference evidence="4 5" key="1">
    <citation type="submission" date="2022-08" db="EMBL/GenBank/DDBJ databases">
        <title>Aerococcaceae sp. nov isolated from spoiled eye mask.</title>
        <authorList>
            <person name="Zhou G."/>
            <person name="Xie X.-B."/>
            <person name="Shi Q.-S."/>
            <person name="Wang Y.-S."/>
            <person name="Wen X."/>
            <person name="Peng H."/>
            <person name="Yang X.-J."/>
            <person name="Tao H.-B."/>
            <person name="Huang X.-M."/>
        </authorList>
    </citation>
    <scope>NUCLEOTIDE SEQUENCE [LARGE SCALE GENOMIC DNA]</scope>
    <source>
        <strain evidence="5">DM20194951</strain>
    </source>
</reference>
<dbReference type="SUPFAM" id="SSF51395">
    <property type="entry name" value="FMN-linked oxidoreductases"/>
    <property type="match status" value="1"/>
</dbReference>
<organism evidence="4 5">
    <name type="scientific">Fundicoccus culcitae</name>
    <dbReference type="NCBI Taxonomy" id="2969821"/>
    <lineage>
        <taxon>Bacteria</taxon>
        <taxon>Bacillati</taxon>
        <taxon>Bacillota</taxon>
        <taxon>Bacilli</taxon>
        <taxon>Lactobacillales</taxon>
        <taxon>Aerococcaceae</taxon>
        <taxon>Fundicoccus</taxon>
    </lineage>
</organism>
<protein>
    <submittedName>
        <fullName evidence="4">NADH-dependent flavin oxidoreductase</fullName>
    </submittedName>
</protein>
<dbReference type="EMBL" id="CP102453">
    <property type="protein sequence ID" value="UUX33337.1"/>
    <property type="molecule type" value="Genomic_DNA"/>
</dbReference>
<proteinExistence type="predicted"/>
<feature type="domain" description="NADH:flavin oxidoreductase/NADH oxidase N-terminal" evidence="3">
    <location>
        <begin position="8"/>
        <end position="325"/>
    </location>
</feature>
<dbReference type="RefSeq" id="WP_313792838.1">
    <property type="nucleotide sequence ID" value="NZ_CP102453.1"/>
</dbReference>
<dbReference type="PANTHER" id="PTHR43656:SF2">
    <property type="entry name" value="BINDING OXIDOREDUCTASE, PUTATIVE (AFU_ORTHOLOGUE AFUA_2G08260)-RELATED"/>
    <property type="match status" value="1"/>
</dbReference>
<dbReference type="PANTHER" id="PTHR43656">
    <property type="entry name" value="BINDING OXIDOREDUCTASE, PUTATIVE (AFU_ORTHOLOGUE AFUA_2G08260)-RELATED"/>
    <property type="match status" value="1"/>
</dbReference>
<dbReference type="InterPro" id="IPR001155">
    <property type="entry name" value="OxRdtase_FMN_N"/>
</dbReference>
<sequence>MGKANHSIQLKENFVLKNRLMMAPMTTSSAESNGAISKEDLDFFEYYSKGFSAVIVGSQSVSILGTGFDKGWNIYDQEVDESLQELAEVIHKCDAKAILQLYHAGRLAEPSFIRNHQPVAPSEVPIARSFASFPRQLSNLEIEQIIDDFCNATLKAIKLGFDGVEIHGANTYLVQQFFSPHSNRRTDKWGGTFEKRTRFIRELITHMNRVIEKYTNKNFILGFRFSPEEYETPGIRMNDTLKLLKILDEMPLDYFHLSLSDYNKESLDGVPIIKSINSLKLSTTLIGCGGVRNKSNVDQLLDSVPLVSVANASIIDSEWPLKILNNNDKIKEKNLISELDSLRLPSGIKKMMLDYPNLYLVND</sequence>
<keyword evidence="2" id="KW-0560">Oxidoreductase</keyword>
<keyword evidence="5" id="KW-1185">Reference proteome</keyword>
<dbReference type="Gene3D" id="3.20.20.70">
    <property type="entry name" value="Aldolase class I"/>
    <property type="match status" value="1"/>
</dbReference>
<dbReference type="Proteomes" id="UP001315967">
    <property type="component" value="Chromosome"/>
</dbReference>
<evidence type="ECO:0000259" key="3">
    <source>
        <dbReference type="Pfam" id="PF00724"/>
    </source>
</evidence>
<dbReference type="Pfam" id="PF00724">
    <property type="entry name" value="Oxidored_FMN"/>
    <property type="match status" value="1"/>
</dbReference>
<dbReference type="InterPro" id="IPR051799">
    <property type="entry name" value="NADH_flavin_oxidoreductase"/>
</dbReference>
<evidence type="ECO:0000313" key="5">
    <source>
        <dbReference type="Proteomes" id="UP001315967"/>
    </source>
</evidence>
<evidence type="ECO:0000313" key="4">
    <source>
        <dbReference type="EMBL" id="UUX33337.1"/>
    </source>
</evidence>